<keyword evidence="4" id="KW-0812">Transmembrane</keyword>
<proteinExistence type="predicted"/>
<evidence type="ECO:0000256" key="2">
    <source>
        <dbReference type="ARBA" id="ARBA00023136"/>
    </source>
</evidence>
<dbReference type="Proteomes" id="UP000694864">
    <property type="component" value="Chromosome 16"/>
</dbReference>
<evidence type="ECO:0000256" key="1">
    <source>
        <dbReference type="ARBA" id="ARBA00004370"/>
    </source>
</evidence>
<dbReference type="PANTHER" id="PTHR31415:SF71">
    <property type="entry name" value="TRANSMEMBRANE PROTEIN"/>
    <property type="match status" value="1"/>
</dbReference>
<accession>A0ABM0WQ39</accession>
<protein>
    <submittedName>
        <fullName evidence="6">NDR1/HIN1-like protein 12</fullName>
    </submittedName>
</protein>
<dbReference type="GeneID" id="104754075"/>
<name>A0ABM0WQ39_CAMSA</name>
<comment type="subcellular location">
    <subcellularLocation>
        <location evidence="1">Membrane</location>
    </subcellularLocation>
</comment>
<evidence type="ECO:0000313" key="5">
    <source>
        <dbReference type="Proteomes" id="UP000694864"/>
    </source>
</evidence>
<evidence type="ECO:0000313" key="6">
    <source>
        <dbReference type="RefSeq" id="XP_010474535.1"/>
    </source>
</evidence>
<evidence type="ECO:0000256" key="4">
    <source>
        <dbReference type="SAM" id="Phobius"/>
    </source>
</evidence>
<organism evidence="5 6">
    <name type="scientific">Camelina sativa</name>
    <name type="common">False flax</name>
    <name type="synonym">Myagrum sativum</name>
    <dbReference type="NCBI Taxonomy" id="90675"/>
    <lineage>
        <taxon>Eukaryota</taxon>
        <taxon>Viridiplantae</taxon>
        <taxon>Streptophyta</taxon>
        <taxon>Embryophyta</taxon>
        <taxon>Tracheophyta</taxon>
        <taxon>Spermatophyta</taxon>
        <taxon>Magnoliopsida</taxon>
        <taxon>eudicotyledons</taxon>
        <taxon>Gunneridae</taxon>
        <taxon>Pentapetalae</taxon>
        <taxon>rosids</taxon>
        <taxon>malvids</taxon>
        <taxon>Brassicales</taxon>
        <taxon>Brassicaceae</taxon>
        <taxon>Camelineae</taxon>
        <taxon>Camelina</taxon>
    </lineage>
</organism>
<keyword evidence="4" id="KW-1133">Transmembrane helix</keyword>
<feature type="transmembrane region" description="Helical" evidence="4">
    <location>
        <begin position="42"/>
        <end position="67"/>
    </location>
</feature>
<sequence length="220" mass="24681">MMKEDATGKKNEPTNKKEGAKEEGAAPKHIRVAYSDKRRTKIIYVVSGLAVLLVTCVLAVVFSLVAIQPRVPRFVLEDLYVDDDHLSNSSVIVKLSSTNPSYKTSVYYSNMNLHMRVRKFFDYETESVSLESKLQEPREDVTWTAVVANDNDNVRPIGAFKGRDGKADGDVIADMKIQWKSKIFRSPKFGLRVTCSVLVRLKDLSSADTKLKSACSHHLI</sequence>
<feature type="region of interest" description="Disordered" evidence="3">
    <location>
        <begin position="1"/>
        <end position="24"/>
    </location>
</feature>
<keyword evidence="2 4" id="KW-0472">Membrane</keyword>
<reference evidence="6" key="2">
    <citation type="submission" date="2025-08" db="UniProtKB">
        <authorList>
            <consortium name="RefSeq"/>
        </authorList>
    </citation>
    <scope>IDENTIFICATION</scope>
    <source>
        <tissue evidence="6">Leaf</tissue>
    </source>
</reference>
<dbReference type="PANTHER" id="PTHR31415">
    <property type="entry name" value="OS05G0367900 PROTEIN"/>
    <property type="match status" value="1"/>
</dbReference>
<gene>
    <name evidence="6" type="primary">LOC104754075</name>
</gene>
<keyword evidence="5" id="KW-1185">Reference proteome</keyword>
<dbReference type="RefSeq" id="XP_010474535.1">
    <property type="nucleotide sequence ID" value="XM_010476233.1"/>
</dbReference>
<dbReference type="InterPro" id="IPR044839">
    <property type="entry name" value="NDR1-like"/>
</dbReference>
<reference evidence="5" key="1">
    <citation type="journal article" date="2014" name="Nat. Commun.">
        <title>The emerging biofuel crop Camelina sativa retains a highly undifferentiated hexaploid genome structure.</title>
        <authorList>
            <person name="Kagale S."/>
            <person name="Koh C."/>
            <person name="Nixon J."/>
            <person name="Bollina V."/>
            <person name="Clarke W.E."/>
            <person name="Tuteja R."/>
            <person name="Spillane C."/>
            <person name="Robinson S.J."/>
            <person name="Links M.G."/>
            <person name="Clarke C."/>
            <person name="Higgins E.E."/>
            <person name="Huebert T."/>
            <person name="Sharpe A.G."/>
            <person name="Parkin I.A."/>
        </authorList>
    </citation>
    <scope>NUCLEOTIDE SEQUENCE [LARGE SCALE GENOMIC DNA]</scope>
    <source>
        <strain evidence="5">cv. DH55</strain>
    </source>
</reference>
<evidence type="ECO:0000256" key="3">
    <source>
        <dbReference type="SAM" id="MobiDB-lite"/>
    </source>
</evidence>